<accession>A0A1H4E9W1</accession>
<dbReference type="GO" id="GO:0140410">
    <property type="term" value="F:monoatomic cation:bicarbonate symporter activity"/>
    <property type="evidence" value="ECO:0007669"/>
    <property type="project" value="TreeGrafter"/>
</dbReference>
<feature type="transmembrane region" description="Helical" evidence="5">
    <location>
        <begin position="6"/>
        <end position="25"/>
    </location>
</feature>
<dbReference type="OrthoDB" id="9806593at2"/>
<feature type="transmembrane region" description="Helical" evidence="5">
    <location>
        <begin position="191"/>
        <end position="213"/>
    </location>
</feature>
<feature type="transmembrane region" description="Helical" evidence="5">
    <location>
        <begin position="225"/>
        <end position="244"/>
    </location>
</feature>
<proteinExistence type="predicted"/>
<evidence type="ECO:0000313" key="6">
    <source>
        <dbReference type="EMBL" id="SEA81825.1"/>
    </source>
</evidence>
<gene>
    <name evidence="6" type="ORF">SAMN04488051_106304</name>
</gene>
<dbReference type="STRING" id="152573.SAMN04488051_106304"/>
<dbReference type="GO" id="GO:0030003">
    <property type="term" value="P:intracellular monoatomic cation homeostasis"/>
    <property type="evidence" value="ECO:0007669"/>
    <property type="project" value="TreeGrafter"/>
</dbReference>
<dbReference type="RefSeq" id="WP_091343690.1">
    <property type="nucleotide sequence ID" value="NZ_FNRM01000006.1"/>
</dbReference>
<dbReference type="GO" id="GO:0005886">
    <property type="term" value="C:plasma membrane"/>
    <property type="evidence" value="ECO:0007669"/>
    <property type="project" value="TreeGrafter"/>
</dbReference>
<comment type="subcellular location">
    <subcellularLocation>
        <location evidence="1">Membrane</location>
        <topology evidence="1">Multi-pass membrane protein</topology>
    </subcellularLocation>
</comment>
<dbReference type="Proteomes" id="UP000198773">
    <property type="component" value="Unassembled WGS sequence"/>
</dbReference>
<keyword evidence="3 5" id="KW-1133">Transmembrane helix</keyword>
<dbReference type="Pfam" id="PF02535">
    <property type="entry name" value="Zip"/>
    <property type="match status" value="2"/>
</dbReference>
<sequence>MLWQLMLAASLVVLVAVLGGVLLLLARPWLTWLQPLLLCLAIGVLLGSAFLHLIPEALEISSSPHSVMLAVLLGFLLFHGLEQGLHWHHHELPTQGEKLPTYARMNLIGDGLHNAVDGILIGASFLVDPALGWATTLAVVWHELPKELSDVAILLHGGASFKRAIALNALCSVPVFAGALLLYLAGQWLVLPLAALLAITAGGFLYIALIDLYPLLKGVWQQRMLSQHLALFTGLGLMLGFVLLEGH</sequence>
<feature type="transmembrane region" description="Helical" evidence="5">
    <location>
        <begin position="60"/>
        <end position="78"/>
    </location>
</feature>
<keyword evidence="7" id="KW-1185">Reference proteome</keyword>
<evidence type="ECO:0000256" key="5">
    <source>
        <dbReference type="SAM" id="Phobius"/>
    </source>
</evidence>
<dbReference type="EMBL" id="FNRM01000006">
    <property type="protein sequence ID" value="SEA81825.1"/>
    <property type="molecule type" value="Genomic_DNA"/>
</dbReference>
<dbReference type="PANTHER" id="PTHR12191">
    <property type="entry name" value="SOLUTE CARRIER FAMILY 39"/>
    <property type="match status" value="1"/>
</dbReference>
<organism evidence="6 7">
    <name type="scientific">Alkalimonas amylolytica</name>
    <dbReference type="NCBI Taxonomy" id="152573"/>
    <lineage>
        <taxon>Bacteria</taxon>
        <taxon>Pseudomonadati</taxon>
        <taxon>Pseudomonadota</taxon>
        <taxon>Gammaproteobacteria</taxon>
        <taxon>Alkalimonas</taxon>
    </lineage>
</organism>
<keyword evidence="2 5" id="KW-0812">Transmembrane</keyword>
<evidence type="ECO:0000313" key="7">
    <source>
        <dbReference type="Proteomes" id="UP000198773"/>
    </source>
</evidence>
<evidence type="ECO:0000256" key="3">
    <source>
        <dbReference type="ARBA" id="ARBA00022989"/>
    </source>
</evidence>
<evidence type="ECO:0000256" key="2">
    <source>
        <dbReference type="ARBA" id="ARBA00022692"/>
    </source>
</evidence>
<keyword evidence="4 5" id="KW-0472">Membrane</keyword>
<feature type="transmembrane region" description="Helical" evidence="5">
    <location>
        <begin position="165"/>
        <end position="185"/>
    </location>
</feature>
<dbReference type="InterPro" id="IPR003689">
    <property type="entry name" value="ZIP"/>
</dbReference>
<evidence type="ECO:0000256" key="1">
    <source>
        <dbReference type="ARBA" id="ARBA00004141"/>
    </source>
</evidence>
<protein>
    <submittedName>
        <fullName evidence="6">Zinc and cadmium transporter</fullName>
    </submittedName>
</protein>
<feature type="transmembrane region" description="Helical" evidence="5">
    <location>
        <begin position="32"/>
        <end position="54"/>
    </location>
</feature>
<dbReference type="PANTHER" id="PTHR12191:SF31">
    <property type="entry name" value="IP18018P"/>
    <property type="match status" value="1"/>
</dbReference>
<name>A0A1H4E9W1_ALKAM</name>
<dbReference type="InterPro" id="IPR050799">
    <property type="entry name" value="ZIP_Transporter"/>
</dbReference>
<dbReference type="AlphaFoldDB" id="A0A1H4E9W1"/>
<evidence type="ECO:0000256" key="4">
    <source>
        <dbReference type="ARBA" id="ARBA00023136"/>
    </source>
</evidence>
<reference evidence="6 7" key="1">
    <citation type="submission" date="2016-10" db="EMBL/GenBank/DDBJ databases">
        <authorList>
            <person name="de Groot N.N."/>
        </authorList>
    </citation>
    <scope>NUCLEOTIDE SEQUENCE [LARGE SCALE GENOMIC DNA]</scope>
    <source>
        <strain evidence="6 7">CGMCC 1.3430</strain>
    </source>
</reference>
<dbReference type="GO" id="GO:0005385">
    <property type="term" value="F:zinc ion transmembrane transporter activity"/>
    <property type="evidence" value="ECO:0007669"/>
    <property type="project" value="TreeGrafter"/>
</dbReference>
<dbReference type="GO" id="GO:0071578">
    <property type="term" value="P:zinc ion import across plasma membrane"/>
    <property type="evidence" value="ECO:0007669"/>
    <property type="project" value="TreeGrafter"/>
</dbReference>